<dbReference type="EMBL" id="MN739317">
    <property type="protein sequence ID" value="QHS98493.1"/>
    <property type="molecule type" value="Genomic_DNA"/>
</dbReference>
<protein>
    <submittedName>
        <fullName evidence="1">Uncharacterized protein</fullName>
    </submittedName>
</protein>
<accession>A0A6C0C4P7</accession>
<dbReference type="AlphaFoldDB" id="A0A6C0C4P7"/>
<organism evidence="1">
    <name type="scientific">viral metagenome</name>
    <dbReference type="NCBI Taxonomy" id="1070528"/>
    <lineage>
        <taxon>unclassified sequences</taxon>
        <taxon>metagenomes</taxon>
        <taxon>organismal metagenomes</taxon>
    </lineage>
</organism>
<reference evidence="1" key="1">
    <citation type="journal article" date="2020" name="Nature">
        <title>Giant virus diversity and host interactions through global metagenomics.</title>
        <authorList>
            <person name="Schulz F."/>
            <person name="Roux S."/>
            <person name="Paez-Espino D."/>
            <person name="Jungbluth S."/>
            <person name="Walsh D.A."/>
            <person name="Denef V.J."/>
            <person name="McMahon K.D."/>
            <person name="Konstantinidis K.T."/>
            <person name="Eloe-Fadrosh E.A."/>
            <person name="Kyrpides N.C."/>
            <person name="Woyke T."/>
        </authorList>
    </citation>
    <scope>NUCLEOTIDE SEQUENCE</scope>
    <source>
        <strain evidence="1">GVMAG-M-3300020185-18</strain>
    </source>
</reference>
<name>A0A6C0C4P7_9ZZZZ</name>
<evidence type="ECO:0000313" key="1">
    <source>
        <dbReference type="EMBL" id="QHS98493.1"/>
    </source>
</evidence>
<sequence length="103" mass="12288">MSLYMQMRRDFPYCLSIKGDEVYFINRDYEYIGYNTKCLSDIREDCDDFERTYIYNDGSKPFDHDGTPIKKNYNNAIDKIQQICGFKTVKTPEYDSSSWGKIR</sequence>
<proteinExistence type="predicted"/>